<proteinExistence type="predicted"/>
<reference evidence="1" key="1">
    <citation type="journal article" date="2014" name="Front. Microbiol.">
        <title>High frequency of phylogenetically diverse reductive dehalogenase-homologous genes in deep subseafloor sedimentary metagenomes.</title>
        <authorList>
            <person name="Kawai M."/>
            <person name="Futagami T."/>
            <person name="Toyoda A."/>
            <person name="Takaki Y."/>
            <person name="Nishi S."/>
            <person name="Hori S."/>
            <person name="Arai W."/>
            <person name="Tsubouchi T."/>
            <person name="Morono Y."/>
            <person name="Uchiyama I."/>
            <person name="Ito T."/>
            <person name="Fujiyama A."/>
            <person name="Inagaki F."/>
            <person name="Takami H."/>
        </authorList>
    </citation>
    <scope>NUCLEOTIDE SEQUENCE</scope>
    <source>
        <strain evidence="1">Expedition CK06-06</strain>
    </source>
</reference>
<evidence type="ECO:0000313" key="1">
    <source>
        <dbReference type="EMBL" id="GAI72092.1"/>
    </source>
</evidence>
<name>X1QU55_9ZZZZ</name>
<protein>
    <submittedName>
        <fullName evidence="1">Uncharacterized protein</fullName>
    </submittedName>
</protein>
<comment type="caution">
    <text evidence="1">The sequence shown here is derived from an EMBL/GenBank/DDBJ whole genome shotgun (WGS) entry which is preliminary data.</text>
</comment>
<sequence length="44" mass="5360">FLPFWRQESLILHLDNYKYIGEIPHIVFILIYDSFILKNIQIPV</sequence>
<dbReference type="AlphaFoldDB" id="X1QU55"/>
<dbReference type="EMBL" id="BARW01001086">
    <property type="protein sequence ID" value="GAI72092.1"/>
    <property type="molecule type" value="Genomic_DNA"/>
</dbReference>
<gene>
    <name evidence="1" type="ORF">S12H4_03745</name>
</gene>
<organism evidence="1">
    <name type="scientific">marine sediment metagenome</name>
    <dbReference type="NCBI Taxonomy" id="412755"/>
    <lineage>
        <taxon>unclassified sequences</taxon>
        <taxon>metagenomes</taxon>
        <taxon>ecological metagenomes</taxon>
    </lineage>
</organism>
<accession>X1QU55</accession>
<feature type="non-terminal residue" evidence="1">
    <location>
        <position position="1"/>
    </location>
</feature>